<reference evidence="1" key="1">
    <citation type="submission" date="2018-11" db="EMBL/GenBank/DDBJ databases">
        <authorList>
            <consortium name="PulseNet: The National Subtyping Network for Foodborne Disease Surveillance"/>
            <person name="Tarr C.L."/>
            <person name="Trees E."/>
            <person name="Katz L.S."/>
            <person name="Carleton-Romer H.A."/>
            <person name="Stroika S."/>
            <person name="Kucerova Z."/>
            <person name="Roache K.F."/>
            <person name="Sabol A.L."/>
            <person name="Besser J."/>
            <person name="Gerner-Smidt P."/>
        </authorList>
    </citation>
    <scope>NUCLEOTIDE SEQUENCE [LARGE SCALE GENOMIC DNA]</scope>
    <source>
        <strain evidence="1">PNUSAS059687</strain>
    </source>
</reference>
<sequence length="64" mass="7409">MENLKTFDGLPLNTEDALSNMEKLIGAALVYDGTVQKKEYVFDVIDYVHDYMQAVLINIREQRE</sequence>
<comment type="caution">
    <text evidence="1">The sequence shown here is derived from an EMBL/GenBank/DDBJ whole genome shotgun (WGS) entry which is preliminary data.</text>
</comment>
<dbReference type="AlphaFoldDB" id="A0A3J2DCQ4"/>
<proteinExistence type="predicted"/>
<evidence type="ECO:0000313" key="1">
    <source>
        <dbReference type="EMBL" id="MHS98891.1"/>
    </source>
</evidence>
<gene>
    <name evidence="1" type="ORF">EEN88_13830</name>
</gene>
<dbReference type="EMBL" id="RNUA01000050">
    <property type="protein sequence ID" value="MHS98891.1"/>
    <property type="molecule type" value="Genomic_DNA"/>
</dbReference>
<protein>
    <submittedName>
        <fullName evidence="1">Uncharacterized protein</fullName>
    </submittedName>
</protein>
<dbReference type="Proteomes" id="UP000839513">
    <property type="component" value="Unassembled WGS sequence"/>
</dbReference>
<organism evidence="1">
    <name type="scientific">Salmonella enterica</name>
    <name type="common">Salmonella choleraesuis</name>
    <dbReference type="NCBI Taxonomy" id="28901"/>
    <lineage>
        <taxon>Bacteria</taxon>
        <taxon>Pseudomonadati</taxon>
        <taxon>Pseudomonadota</taxon>
        <taxon>Gammaproteobacteria</taxon>
        <taxon>Enterobacterales</taxon>
        <taxon>Enterobacteriaceae</taxon>
        <taxon>Salmonella</taxon>
    </lineage>
</organism>
<name>A0A3J2DCQ4_SALER</name>
<accession>A0A3J2DCQ4</accession>